<organism evidence="1 2">
    <name type="scientific">Gymnopilus dilepis</name>
    <dbReference type="NCBI Taxonomy" id="231916"/>
    <lineage>
        <taxon>Eukaryota</taxon>
        <taxon>Fungi</taxon>
        <taxon>Dikarya</taxon>
        <taxon>Basidiomycota</taxon>
        <taxon>Agaricomycotina</taxon>
        <taxon>Agaricomycetes</taxon>
        <taxon>Agaricomycetidae</taxon>
        <taxon>Agaricales</taxon>
        <taxon>Agaricineae</taxon>
        <taxon>Hymenogastraceae</taxon>
        <taxon>Gymnopilus</taxon>
    </lineage>
</organism>
<dbReference type="EMBL" id="NHYE01001393">
    <property type="protein sequence ID" value="PPQ96146.1"/>
    <property type="molecule type" value="Genomic_DNA"/>
</dbReference>
<gene>
    <name evidence="1" type="ORF">CVT26_004781</name>
</gene>
<evidence type="ECO:0000313" key="1">
    <source>
        <dbReference type="EMBL" id="PPQ96146.1"/>
    </source>
</evidence>
<sequence length="285" mass="32780">MHLDPNLIEGLPDSLEAWKERDVVMDPEWFKPWELLRPFFQEAGYELYDPHTHGQSSTARSADPPAADSFGLYGDRSNFKSRFLAPRNNRDVVIKPVSKGDEGRTERQILQVLNSAPLRSNPANPALEVIEFIELHDFCFAVMPCCDACDDRPFLTSFECLEFAEQVLEDLSNENILINHRGTLPPSVVYESLYEPPVKITPPLQWRSTFPAKYYFIDFGCSAIFSKDAELSQCFVDPYINSREQRPSETYANRPFNPFAVDVYYAARLFYGWFPVRVGSFNYQT</sequence>
<dbReference type="InterPro" id="IPR011009">
    <property type="entry name" value="Kinase-like_dom_sf"/>
</dbReference>
<comment type="caution">
    <text evidence="1">The sequence shown here is derived from an EMBL/GenBank/DDBJ whole genome shotgun (WGS) entry which is preliminary data.</text>
</comment>
<dbReference type="Proteomes" id="UP000284706">
    <property type="component" value="Unassembled WGS sequence"/>
</dbReference>
<dbReference type="AlphaFoldDB" id="A0A409XZG8"/>
<dbReference type="OrthoDB" id="3224178at2759"/>
<evidence type="ECO:0008006" key="3">
    <source>
        <dbReference type="Google" id="ProtNLM"/>
    </source>
</evidence>
<protein>
    <recommendedName>
        <fullName evidence="3">Protein kinase domain-containing protein</fullName>
    </recommendedName>
</protein>
<keyword evidence="2" id="KW-1185">Reference proteome</keyword>
<dbReference type="InParanoid" id="A0A409XZG8"/>
<reference evidence="1 2" key="1">
    <citation type="journal article" date="2018" name="Evol. Lett.">
        <title>Horizontal gene cluster transfer increased hallucinogenic mushroom diversity.</title>
        <authorList>
            <person name="Reynolds H.T."/>
            <person name="Vijayakumar V."/>
            <person name="Gluck-Thaler E."/>
            <person name="Korotkin H.B."/>
            <person name="Matheny P.B."/>
            <person name="Slot J.C."/>
        </authorList>
    </citation>
    <scope>NUCLEOTIDE SEQUENCE [LARGE SCALE GENOMIC DNA]</scope>
    <source>
        <strain evidence="1 2">SRW20</strain>
    </source>
</reference>
<accession>A0A409XZG8</accession>
<dbReference type="SUPFAM" id="SSF56112">
    <property type="entry name" value="Protein kinase-like (PK-like)"/>
    <property type="match status" value="1"/>
</dbReference>
<evidence type="ECO:0000313" key="2">
    <source>
        <dbReference type="Proteomes" id="UP000284706"/>
    </source>
</evidence>
<name>A0A409XZG8_9AGAR</name>
<proteinExistence type="predicted"/>